<sequence length="456" mass="49855">MDGDVDSCAVKIMGCSNPVLPEIVHAQSCGFTFEGKSFCCAPPPLHPSDVDFTIQAVNFYPSLVHAGHLAPYSFPIANAIVLGSDANSCTRDFICITDRILSNHSGIGIKIFNLRLFGVFDACPYLDKWLQIAVKPGIEKLRLELCGEELECFISNSTALEQLDLCQCNEIIHLKIPHVMQQLSNLVVDCCYGLRLIESEAQNLSSPSYDYFSLASFLDASPSLETLILDVTQHEMKHKSVFDDLFQLRQMPDHRLGCLKTVKIKGFSSAKGLIELICYTVKNAESLDCLTLDTLCGTNRCYLENSVLKHCDPMSKGILKEAPRAVKAIRTYIEDKVPSTVKLTVLEPCSRCHANGGFQILVLGWSNTQQQLDRGLWPVIKQNAESTEVTQTDRALGEGIEPEDCGRGGQACGASSASSSSSSSSCGGVRAMDCWVCFEQSLYLVVEALVGTQPTA</sequence>
<dbReference type="Proteomes" id="UP001054889">
    <property type="component" value="Unassembled WGS sequence"/>
</dbReference>
<comment type="caution">
    <text evidence="2">The sequence shown here is derived from an EMBL/GenBank/DDBJ whole genome shotgun (WGS) entry which is preliminary data.</text>
</comment>
<dbReference type="EMBL" id="BQKI01000023">
    <property type="protein sequence ID" value="GJN12612.1"/>
    <property type="molecule type" value="Genomic_DNA"/>
</dbReference>
<gene>
    <name evidence="2" type="primary">ga30904</name>
    <name evidence="2" type="ORF">PR202_ga30904</name>
</gene>
<name>A0AAV5DR65_ELECO</name>
<dbReference type="InterPro" id="IPR055357">
    <property type="entry name" value="LRR_At1g61320_AtMIF1"/>
</dbReference>
<protein>
    <recommendedName>
        <fullName evidence="1">At1g61320/AtMIF1 LRR domain-containing protein</fullName>
    </recommendedName>
</protein>
<evidence type="ECO:0000313" key="2">
    <source>
        <dbReference type="EMBL" id="GJN12612.1"/>
    </source>
</evidence>
<dbReference type="InterPro" id="IPR053772">
    <property type="entry name" value="At1g61320/At1g61330-like"/>
</dbReference>
<keyword evidence="3" id="KW-1185">Reference proteome</keyword>
<feature type="domain" description="At1g61320/AtMIF1 LRR" evidence="1">
    <location>
        <begin position="100"/>
        <end position="146"/>
    </location>
</feature>
<organism evidence="2 3">
    <name type="scientific">Eleusine coracana subsp. coracana</name>
    <dbReference type="NCBI Taxonomy" id="191504"/>
    <lineage>
        <taxon>Eukaryota</taxon>
        <taxon>Viridiplantae</taxon>
        <taxon>Streptophyta</taxon>
        <taxon>Embryophyta</taxon>
        <taxon>Tracheophyta</taxon>
        <taxon>Spermatophyta</taxon>
        <taxon>Magnoliopsida</taxon>
        <taxon>Liliopsida</taxon>
        <taxon>Poales</taxon>
        <taxon>Poaceae</taxon>
        <taxon>PACMAD clade</taxon>
        <taxon>Chloridoideae</taxon>
        <taxon>Cynodonteae</taxon>
        <taxon>Eleusininae</taxon>
        <taxon>Eleusine</taxon>
    </lineage>
</organism>
<evidence type="ECO:0000313" key="3">
    <source>
        <dbReference type="Proteomes" id="UP001054889"/>
    </source>
</evidence>
<feature type="domain" description="At1g61320/AtMIF1 LRR" evidence="1">
    <location>
        <begin position="204"/>
        <end position="350"/>
    </location>
</feature>
<reference evidence="2" key="2">
    <citation type="submission" date="2021-12" db="EMBL/GenBank/DDBJ databases">
        <title>Resequencing data analysis of finger millet.</title>
        <authorList>
            <person name="Hatakeyama M."/>
            <person name="Aluri S."/>
            <person name="Balachadran M.T."/>
            <person name="Sivarajan S.R."/>
            <person name="Poveda L."/>
            <person name="Shimizu-Inatsugi R."/>
            <person name="Schlapbach R."/>
            <person name="Sreeman S.M."/>
            <person name="Shimizu K.K."/>
        </authorList>
    </citation>
    <scope>NUCLEOTIDE SEQUENCE</scope>
</reference>
<evidence type="ECO:0000259" key="1">
    <source>
        <dbReference type="Pfam" id="PF23622"/>
    </source>
</evidence>
<dbReference type="Pfam" id="PF23622">
    <property type="entry name" value="LRR_At1g61320_AtMIF1"/>
    <property type="match status" value="2"/>
</dbReference>
<proteinExistence type="predicted"/>
<dbReference type="PANTHER" id="PTHR34145">
    <property type="entry name" value="OS02G0105600 PROTEIN"/>
    <property type="match status" value="1"/>
</dbReference>
<dbReference type="Gene3D" id="3.80.10.10">
    <property type="entry name" value="Ribonuclease Inhibitor"/>
    <property type="match status" value="1"/>
</dbReference>
<dbReference type="InterPro" id="IPR032675">
    <property type="entry name" value="LRR_dom_sf"/>
</dbReference>
<accession>A0AAV5DR65</accession>
<dbReference type="AlphaFoldDB" id="A0AAV5DR65"/>
<reference evidence="2" key="1">
    <citation type="journal article" date="2018" name="DNA Res.">
        <title>Multiple hybrid de novo genome assembly of finger millet, an orphan allotetraploid crop.</title>
        <authorList>
            <person name="Hatakeyama M."/>
            <person name="Aluri S."/>
            <person name="Balachadran M.T."/>
            <person name="Sivarajan S.R."/>
            <person name="Patrignani A."/>
            <person name="Gruter S."/>
            <person name="Poveda L."/>
            <person name="Shimizu-Inatsugi R."/>
            <person name="Baeten J."/>
            <person name="Francoijs K.J."/>
            <person name="Nataraja K.N."/>
            <person name="Reddy Y.A.N."/>
            <person name="Phadnis S."/>
            <person name="Ravikumar R.L."/>
            <person name="Schlapbach R."/>
            <person name="Sreeman S.M."/>
            <person name="Shimizu K.K."/>
        </authorList>
    </citation>
    <scope>NUCLEOTIDE SEQUENCE</scope>
</reference>
<dbReference type="PANTHER" id="PTHR34145:SF23">
    <property type="entry name" value="OS04G0479800 PROTEIN"/>
    <property type="match status" value="1"/>
</dbReference>